<organism evidence="2 3">
    <name type="scientific">Planococcus lenghuensis</name>
    <dbReference type="NCBI Taxonomy" id="2213202"/>
    <lineage>
        <taxon>Bacteria</taxon>
        <taxon>Bacillati</taxon>
        <taxon>Bacillota</taxon>
        <taxon>Bacilli</taxon>
        <taxon>Bacillales</taxon>
        <taxon>Caryophanaceae</taxon>
        <taxon>Planococcus</taxon>
    </lineage>
</organism>
<dbReference type="GO" id="GO:0016491">
    <property type="term" value="F:oxidoreductase activity"/>
    <property type="evidence" value="ECO:0007669"/>
    <property type="project" value="InterPro"/>
</dbReference>
<dbReference type="AlphaFoldDB" id="A0A1Q2L0T6"/>
<gene>
    <name evidence="2" type="ORF">B0X71_11650</name>
</gene>
<dbReference type="InterPro" id="IPR023210">
    <property type="entry name" value="NADP_OxRdtase_dom"/>
</dbReference>
<evidence type="ECO:0000259" key="1">
    <source>
        <dbReference type="Pfam" id="PF00248"/>
    </source>
</evidence>
<dbReference type="PRINTS" id="PR00069">
    <property type="entry name" value="ALDKETRDTASE"/>
</dbReference>
<dbReference type="CDD" id="cd19086">
    <property type="entry name" value="AKR_AKR11C1"/>
    <property type="match status" value="1"/>
</dbReference>
<dbReference type="InterPro" id="IPR036812">
    <property type="entry name" value="NAD(P)_OxRdtase_dom_sf"/>
</dbReference>
<dbReference type="EMBL" id="CP019640">
    <property type="protein sequence ID" value="AQQ53667.1"/>
    <property type="molecule type" value="Genomic_DNA"/>
</dbReference>
<dbReference type="PANTHER" id="PTHR43312">
    <property type="entry name" value="D-THREO-ALDOSE 1-DEHYDROGENASE"/>
    <property type="match status" value="1"/>
</dbReference>
<dbReference type="KEGG" id="pmar:B0X71_11650"/>
<dbReference type="PANTHER" id="PTHR43312:SF1">
    <property type="entry name" value="NADP-DEPENDENT OXIDOREDUCTASE DOMAIN-CONTAINING PROTEIN"/>
    <property type="match status" value="1"/>
</dbReference>
<dbReference type="Pfam" id="PF00248">
    <property type="entry name" value="Aldo_ket_red"/>
    <property type="match status" value="1"/>
</dbReference>
<evidence type="ECO:0000313" key="3">
    <source>
        <dbReference type="Proteomes" id="UP000188184"/>
    </source>
</evidence>
<keyword evidence="3" id="KW-1185">Reference proteome</keyword>
<sequence length="300" mass="33245">MKVQPLGKSELEVSEIAFGCMSLPENSQEAEVIIDEAVSLGINYFDTADLYGHGKNEELVGRALKKHRDRIVLATKVGNEWSPETGDVSWNPTKSYITGQVKESLRRLGTDTIDLYQLHGGMIEDNAEETVEAFEQLKREGLIRAYGISSIRPNVIRRFLDMSAIDSNMMQYSLLDRRPEELLDEIHAAGVSVVTRGTLAKGLLTGEALERAALQDGYLSYSKDELFGTLKELLSVHSNLHALALHSVLSHDAVTSVVAGASSRQQLRDTIQAYKTPVSAEQITEAKSLTKADRYDKHRD</sequence>
<dbReference type="InterPro" id="IPR053135">
    <property type="entry name" value="AKR2_Oxidoreductase"/>
</dbReference>
<dbReference type="Gene3D" id="3.20.20.100">
    <property type="entry name" value="NADP-dependent oxidoreductase domain"/>
    <property type="match status" value="1"/>
</dbReference>
<dbReference type="InterPro" id="IPR020471">
    <property type="entry name" value="AKR"/>
</dbReference>
<evidence type="ECO:0000313" key="2">
    <source>
        <dbReference type="EMBL" id="AQQ53667.1"/>
    </source>
</evidence>
<name>A0A1Q2L0T6_9BACL</name>
<proteinExistence type="predicted"/>
<feature type="domain" description="NADP-dependent oxidoreductase" evidence="1">
    <location>
        <begin position="15"/>
        <end position="289"/>
    </location>
</feature>
<dbReference type="RefSeq" id="WP_077589565.1">
    <property type="nucleotide sequence ID" value="NZ_CP019640.1"/>
</dbReference>
<accession>A0A1Q2L0T6</accession>
<dbReference type="Proteomes" id="UP000188184">
    <property type="component" value="Chromosome"/>
</dbReference>
<dbReference type="SUPFAM" id="SSF51430">
    <property type="entry name" value="NAD(P)-linked oxidoreductase"/>
    <property type="match status" value="1"/>
</dbReference>
<reference evidence="2 3" key="1">
    <citation type="submission" date="2017-02" db="EMBL/GenBank/DDBJ databases">
        <title>The complete genomic sequence of a novel cold adapted crude oil-degrading bacterium Planococcus qaidamina Y42.</title>
        <authorList>
            <person name="Yang R."/>
        </authorList>
    </citation>
    <scope>NUCLEOTIDE SEQUENCE [LARGE SCALE GENOMIC DNA]</scope>
    <source>
        <strain evidence="2 3">Y42</strain>
    </source>
</reference>
<protein>
    <submittedName>
        <fullName evidence="2">Oxidoreductase</fullName>
    </submittedName>
</protein>
<dbReference type="OrthoDB" id="9773828at2"/>